<dbReference type="KEGG" id="bpf:BpOF4_13420"/>
<dbReference type="AlphaFoldDB" id="D3FXX6"/>
<dbReference type="InterPro" id="IPR029069">
    <property type="entry name" value="HotDog_dom_sf"/>
</dbReference>
<dbReference type="PANTHER" id="PTHR43437">
    <property type="entry name" value="HYDROXYACYL-THIOESTER DEHYDRATASE TYPE 2, MITOCHONDRIAL-RELATED"/>
    <property type="match status" value="1"/>
</dbReference>
<accession>D3FXX6</accession>
<evidence type="ECO:0000313" key="2">
    <source>
        <dbReference type="EMBL" id="ADC50735.1"/>
    </source>
</evidence>
<dbReference type="GO" id="GO:0019171">
    <property type="term" value="F:(3R)-hydroxyacyl-[acyl-carrier-protein] dehydratase activity"/>
    <property type="evidence" value="ECO:0007669"/>
    <property type="project" value="TreeGrafter"/>
</dbReference>
<keyword evidence="3" id="KW-1185">Reference proteome</keyword>
<dbReference type="SUPFAM" id="SSF54637">
    <property type="entry name" value="Thioesterase/thiol ester dehydrase-isomerase"/>
    <property type="match status" value="1"/>
</dbReference>
<dbReference type="Proteomes" id="UP000001544">
    <property type="component" value="Chromosome"/>
</dbReference>
<dbReference type="EMBL" id="CP001878">
    <property type="protein sequence ID" value="ADC50735.1"/>
    <property type="molecule type" value="Genomic_DNA"/>
</dbReference>
<dbReference type="PANTHER" id="PTHR43437:SF3">
    <property type="entry name" value="HYDROXYACYL-THIOESTER DEHYDRATASE TYPE 2, MITOCHONDRIAL"/>
    <property type="match status" value="1"/>
</dbReference>
<name>D3FXX6_ALKPO</name>
<dbReference type="Gene3D" id="3.10.129.10">
    <property type="entry name" value="Hotdog Thioesterase"/>
    <property type="match status" value="1"/>
</dbReference>
<evidence type="ECO:0000313" key="3">
    <source>
        <dbReference type="Proteomes" id="UP000001544"/>
    </source>
</evidence>
<protein>
    <submittedName>
        <fullName evidence="2">MaoC domain protein dehydratase</fullName>
    </submittedName>
</protein>
<evidence type="ECO:0000259" key="1">
    <source>
        <dbReference type="Pfam" id="PF01575"/>
    </source>
</evidence>
<organism evidence="2 3">
    <name type="scientific">Alkalihalophilus pseudofirmus (strain ATCC BAA-2126 / JCM 17055 / OF4)</name>
    <name type="common">Bacillus pseudofirmus</name>
    <dbReference type="NCBI Taxonomy" id="398511"/>
    <lineage>
        <taxon>Bacteria</taxon>
        <taxon>Bacillati</taxon>
        <taxon>Bacillota</taxon>
        <taxon>Bacilli</taxon>
        <taxon>Bacillales</taxon>
        <taxon>Bacillaceae</taxon>
        <taxon>Alkalihalophilus</taxon>
    </lineage>
</organism>
<dbReference type="InterPro" id="IPR002539">
    <property type="entry name" value="MaoC-like_dom"/>
</dbReference>
<dbReference type="CDD" id="cd03449">
    <property type="entry name" value="R_hydratase"/>
    <property type="match status" value="1"/>
</dbReference>
<dbReference type="HOGENOM" id="CLU_094876_3_3_9"/>
<dbReference type="Pfam" id="PF01575">
    <property type="entry name" value="MaoC_dehydratas"/>
    <property type="match status" value="1"/>
</dbReference>
<sequence length="136" mass="15475">MKVGDKKHYTRTISESDNYLFGGIIGDSNPWHFDEEFCKKTKFETRIAYGMLSSSYFATIFSKMFDKPVLYLSQNIEFLKPVKLNDTVTAECEIKQINGDKVTLLTSAFNQAGDKVISGEAKLLVIEDIENWGKNK</sequence>
<dbReference type="RefSeq" id="WP_012958098.1">
    <property type="nucleotide sequence ID" value="NC_013791.2"/>
</dbReference>
<gene>
    <name evidence="2" type="primary">maoC</name>
    <name evidence="2" type="ordered locus">BpOF4_13420</name>
</gene>
<dbReference type="STRING" id="398511.BpOF4_13420"/>
<feature type="domain" description="MaoC-like" evidence="1">
    <location>
        <begin position="8"/>
        <end position="97"/>
    </location>
</feature>
<dbReference type="eggNOG" id="COG2030">
    <property type="taxonomic scope" value="Bacteria"/>
</dbReference>
<proteinExistence type="predicted"/>
<dbReference type="GO" id="GO:0006633">
    <property type="term" value="P:fatty acid biosynthetic process"/>
    <property type="evidence" value="ECO:0007669"/>
    <property type="project" value="TreeGrafter"/>
</dbReference>
<reference evidence="2 3" key="1">
    <citation type="journal article" date="2011" name="Environ. Microbiol.">
        <title>Genome of alkaliphilic Bacillus pseudofirmus OF4 reveals adaptations that support the ability to grow in an external pH range from 7.5 to 11.4.</title>
        <authorList>
            <person name="Janto B."/>
            <person name="Ahmed A."/>
            <person name="Ito M."/>
            <person name="Liu J."/>
            <person name="Hicks D.B."/>
            <person name="Pagni S."/>
            <person name="Fackelmayer O.J."/>
            <person name="Smith T.A."/>
            <person name="Earl J."/>
            <person name="Elbourne L.D."/>
            <person name="Hassan K."/>
            <person name="Paulsen I.T."/>
            <person name="Kolsto A.B."/>
            <person name="Tourasse N.J."/>
            <person name="Ehrlich G.D."/>
            <person name="Boissy R."/>
            <person name="Ivey D.M."/>
            <person name="Li G."/>
            <person name="Xue Y."/>
            <person name="Ma Y."/>
            <person name="Hu F.Z."/>
            <person name="Krulwich T.A."/>
        </authorList>
    </citation>
    <scope>NUCLEOTIDE SEQUENCE [LARGE SCALE GENOMIC DNA]</scope>
    <source>
        <strain evidence="3">ATCC BAA-2126 / JCM 17055 / OF4</strain>
    </source>
</reference>
<dbReference type="InterPro" id="IPR050965">
    <property type="entry name" value="UPF0336/Enoyl-CoA_hydratase"/>
</dbReference>